<dbReference type="Proteomes" id="UP000318186">
    <property type="component" value="Unassembled WGS sequence"/>
</dbReference>
<dbReference type="OrthoDB" id="4026187at2"/>
<gene>
    <name evidence="3" type="ORF">FHX80_115436</name>
</gene>
<evidence type="ECO:0000313" key="4">
    <source>
        <dbReference type="Proteomes" id="UP000318186"/>
    </source>
</evidence>
<reference evidence="3 4" key="1">
    <citation type="submission" date="2019-06" db="EMBL/GenBank/DDBJ databases">
        <title>Sequencing the genomes of 1000 actinobacteria strains.</title>
        <authorList>
            <person name="Klenk H.-P."/>
        </authorList>
    </citation>
    <scope>NUCLEOTIDE SEQUENCE [LARGE SCALE GENOMIC DNA]</scope>
    <source>
        <strain evidence="3 4">DSM 42059</strain>
    </source>
</reference>
<dbReference type="RefSeq" id="WP_145766614.1">
    <property type="nucleotide sequence ID" value="NZ_VIWW01000001.1"/>
</dbReference>
<comment type="caution">
    <text evidence="3">The sequence shown here is derived from an EMBL/GenBank/DDBJ whole genome shotgun (WGS) entry which is preliminary data.</text>
</comment>
<feature type="region of interest" description="Disordered" evidence="1">
    <location>
        <begin position="59"/>
        <end position="83"/>
    </location>
</feature>
<keyword evidence="2" id="KW-0812">Transmembrane</keyword>
<keyword evidence="2" id="KW-1133">Transmembrane helix</keyword>
<proteinExistence type="predicted"/>
<dbReference type="PROSITE" id="PS51257">
    <property type="entry name" value="PROKAR_LIPOPROTEIN"/>
    <property type="match status" value="1"/>
</dbReference>
<keyword evidence="2" id="KW-0472">Membrane</keyword>
<evidence type="ECO:0000256" key="1">
    <source>
        <dbReference type="SAM" id="MobiDB-lite"/>
    </source>
</evidence>
<evidence type="ECO:0000256" key="2">
    <source>
        <dbReference type="SAM" id="Phobius"/>
    </source>
</evidence>
<accession>A0A561V5Q8</accession>
<evidence type="ECO:0000313" key="3">
    <source>
        <dbReference type="EMBL" id="TWG06936.1"/>
    </source>
</evidence>
<sequence>MRHTPVFRWVLALGLVLIGCSMGVYFAAPGFPEVRKVDLTVLDEARDVADRIEAGLRRPTAAGSLPPDVDVPRQPARVSGGGG</sequence>
<organism evidence="3 4">
    <name type="scientific">Streptomyces brevispora</name>
    <dbReference type="NCBI Taxonomy" id="887462"/>
    <lineage>
        <taxon>Bacteria</taxon>
        <taxon>Bacillati</taxon>
        <taxon>Actinomycetota</taxon>
        <taxon>Actinomycetes</taxon>
        <taxon>Kitasatosporales</taxon>
        <taxon>Streptomycetaceae</taxon>
        <taxon>Streptomyces</taxon>
    </lineage>
</organism>
<feature type="transmembrane region" description="Helical" evidence="2">
    <location>
        <begin position="6"/>
        <end position="28"/>
    </location>
</feature>
<dbReference type="EMBL" id="VIWW01000001">
    <property type="protein sequence ID" value="TWG06936.1"/>
    <property type="molecule type" value="Genomic_DNA"/>
</dbReference>
<dbReference type="AlphaFoldDB" id="A0A561V5Q8"/>
<protein>
    <submittedName>
        <fullName evidence="3">Uncharacterized protein</fullName>
    </submittedName>
</protein>
<name>A0A561V5Q8_9ACTN</name>